<proteinExistence type="predicted"/>
<feature type="region of interest" description="Disordered" evidence="2">
    <location>
        <begin position="50"/>
        <end position="151"/>
    </location>
</feature>
<feature type="compositionally biased region" description="Polar residues" evidence="2">
    <location>
        <begin position="2258"/>
        <end position="2272"/>
    </location>
</feature>
<feature type="compositionally biased region" description="Basic and acidic residues" evidence="2">
    <location>
        <begin position="2201"/>
        <end position="2210"/>
    </location>
</feature>
<feature type="compositionally biased region" description="Acidic residues" evidence="2">
    <location>
        <begin position="1101"/>
        <end position="1114"/>
    </location>
</feature>
<feature type="compositionally biased region" description="Polar residues" evidence="2">
    <location>
        <begin position="2093"/>
        <end position="2127"/>
    </location>
</feature>
<feature type="compositionally biased region" description="Basic and acidic residues" evidence="2">
    <location>
        <begin position="1850"/>
        <end position="1859"/>
    </location>
</feature>
<reference evidence="4 5" key="1">
    <citation type="submission" date="2024-05" db="EMBL/GenBank/DDBJ databases">
        <title>The nuclear and mitochondrial genome assemblies of Tetragonisca angustula (Apidae: Meliponini), a tiny yet remarkable pollinator in the Neotropics.</title>
        <authorList>
            <person name="Ferrari R."/>
            <person name="Ricardo P.C."/>
            <person name="Dias F.C."/>
            <person name="Araujo N.S."/>
            <person name="Soares D.O."/>
            <person name="Zhou Q.-S."/>
            <person name="Zhu C.-D."/>
            <person name="Coutinho L."/>
            <person name="Airas M.C."/>
            <person name="Batista T.M."/>
        </authorList>
    </citation>
    <scope>NUCLEOTIDE SEQUENCE [LARGE SCALE GENOMIC DNA]</scope>
    <source>
        <strain evidence="4">ASF017062</strain>
        <tissue evidence="4">Abdomen</tissue>
    </source>
</reference>
<feature type="compositionally biased region" description="Polar residues" evidence="2">
    <location>
        <begin position="2174"/>
        <end position="2191"/>
    </location>
</feature>
<comment type="caution">
    <text evidence="4">The sequence shown here is derived from an EMBL/GenBank/DDBJ whole genome shotgun (WGS) entry which is preliminary data.</text>
</comment>
<feature type="compositionally biased region" description="Basic and acidic residues" evidence="2">
    <location>
        <begin position="1142"/>
        <end position="1153"/>
    </location>
</feature>
<feature type="coiled-coil region" evidence="1">
    <location>
        <begin position="938"/>
        <end position="965"/>
    </location>
</feature>
<feature type="compositionally biased region" description="Low complexity" evidence="2">
    <location>
        <begin position="1411"/>
        <end position="1422"/>
    </location>
</feature>
<feature type="compositionally biased region" description="Low complexity" evidence="2">
    <location>
        <begin position="1860"/>
        <end position="1870"/>
    </location>
</feature>
<feature type="compositionally biased region" description="Basic and acidic residues" evidence="2">
    <location>
        <begin position="1955"/>
        <end position="1967"/>
    </location>
</feature>
<feature type="compositionally biased region" description="Polar residues" evidence="2">
    <location>
        <begin position="811"/>
        <end position="825"/>
    </location>
</feature>
<evidence type="ECO:0000256" key="1">
    <source>
        <dbReference type="SAM" id="Coils"/>
    </source>
</evidence>
<feature type="compositionally biased region" description="Basic and acidic residues" evidence="2">
    <location>
        <begin position="248"/>
        <end position="271"/>
    </location>
</feature>
<feature type="compositionally biased region" description="Acidic residues" evidence="2">
    <location>
        <begin position="1973"/>
        <end position="1982"/>
    </location>
</feature>
<feature type="compositionally biased region" description="Low complexity" evidence="2">
    <location>
        <begin position="1838"/>
        <end position="1849"/>
    </location>
</feature>
<feature type="compositionally biased region" description="Basic residues" evidence="2">
    <location>
        <begin position="2145"/>
        <end position="2154"/>
    </location>
</feature>
<feature type="region of interest" description="Disordered" evidence="2">
    <location>
        <begin position="1126"/>
        <end position="1153"/>
    </location>
</feature>
<feature type="region of interest" description="Disordered" evidence="2">
    <location>
        <begin position="482"/>
        <end position="503"/>
    </location>
</feature>
<evidence type="ECO:0000313" key="4">
    <source>
        <dbReference type="EMBL" id="KAK9298703.1"/>
    </source>
</evidence>
<feature type="region of interest" description="Disordered" evidence="2">
    <location>
        <begin position="574"/>
        <end position="598"/>
    </location>
</feature>
<feature type="compositionally biased region" description="Basic and acidic residues" evidence="2">
    <location>
        <begin position="1801"/>
        <end position="1817"/>
    </location>
</feature>
<evidence type="ECO:0000313" key="5">
    <source>
        <dbReference type="Proteomes" id="UP001432146"/>
    </source>
</evidence>
<feature type="region of interest" description="Disordered" evidence="2">
    <location>
        <begin position="1677"/>
        <end position="1718"/>
    </location>
</feature>
<feature type="compositionally biased region" description="Polar residues" evidence="2">
    <location>
        <begin position="50"/>
        <end position="63"/>
    </location>
</feature>
<dbReference type="Proteomes" id="UP001432146">
    <property type="component" value="Unassembled WGS sequence"/>
</dbReference>
<name>A0AAW0ZNJ4_9HYME</name>
<feature type="compositionally biased region" description="Polar residues" evidence="2">
    <location>
        <begin position="489"/>
        <end position="498"/>
    </location>
</feature>
<feature type="compositionally biased region" description="Basic and acidic residues" evidence="2">
    <location>
        <begin position="2133"/>
        <end position="2144"/>
    </location>
</feature>
<feature type="compositionally biased region" description="Polar residues" evidence="2">
    <location>
        <begin position="2014"/>
        <end position="2037"/>
    </location>
</feature>
<feature type="compositionally biased region" description="Basic and acidic residues" evidence="2">
    <location>
        <begin position="2273"/>
        <end position="2296"/>
    </location>
</feature>
<feature type="chain" id="PRO_5043799695" evidence="3">
    <location>
        <begin position="20"/>
        <end position="2374"/>
    </location>
</feature>
<evidence type="ECO:0000256" key="2">
    <source>
        <dbReference type="SAM" id="MobiDB-lite"/>
    </source>
</evidence>
<feature type="compositionally biased region" description="Basic and acidic residues" evidence="2">
    <location>
        <begin position="2064"/>
        <end position="2081"/>
    </location>
</feature>
<protein>
    <submittedName>
        <fullName evidence="4">Uncharacterized protein</fullName>
    </submittedName>
</protein>
<feature type="compositionally biased region" description="Low complexity" evidence="2">
    <location>
        <begin position="2213"/>
        <end position="2226"/>
    </location>
</feature>
<feature type="region of interest" description="Disordered" evidence="2">
    <location>
        <begin position="1085"/>
        <end position="1114"/>
    </location>
</feature>
<feature type="compositionally biased region" description="Basic and acidic residues" evidence="2">
    <location>
        <begin position="1085"/>
        <end position="1100"/>
    </location>
</feature>
<accession>A0AAW0ZNJ4</accession>
<feature type="region of interest" description="Disordered" evidence="2">
    <location>
        <begin position="754"/>
        <end position="877"/>
    </location>
</feature>
<keyword evidence="5" id="KW-1185">Reference proteome</keyword>
<feature type="compositionally biased region" description="Basic and acidic residues" evidence="2">
    <location>
        <begin position="80"/>
        <end position="91"/>
    </location>
</feature>
<keyword evidence="3" id="KW-0732">Signal</keyword>
<evidence type="ECO:0000256" key="3">
    <source>
        <dbReference type="SAM" id="SignalP"/>
    </source>
</evidence>
<feature type="region of interest" description="Disordered" evidence="2">
    <location>
        <begin position="345"/>
        <end position="367"/>
    </location>
</feature>
<feature type="compositionally biased region" description="Polar residues" evidence="2">
    <location>
        <begin position="1701"/>
        <end position="1717"/>
    </location>
</feature>
<organism evidence="4 5">
    <name type="scientific">Tetragonisca angustula</name>
    <dbReference type="NCBI Taxonomy" id="166442"/>
    <lineage>
        <taxon>Eukaryota</taxon>
        <taxon>Metazoa</taxon>
        <taxon>Ecdysozoa</taxon>
        <taxon>Arthropoda</taxon>
        <taxon>Hexapoda</taxon>
        <taxon>Insecta</taxon>
        <taxon>Pterygota</taxon>
        <taxon>Neoptera</taxon>
        <taxon>Endopterygota</taxon>
        <taxon>Hymenoptera</taxon>
        <taxon>Apocrita</taxon>
        <taxon>Aculeata</taxon>
        <taxon>Apoidea</taxon>
        <taxon>Anthophila</taxon>
        <taxon>Apidae</taxon>
        <taxon>Tetragonisca</taxon>
    </lineage>
</organism>
<feature type="signal peptide" evidence="3">
    <location>
        <begin position="1"/>
        <end position="19"/>
    </location>
</feature>
<feature type="compositionally biased region" description="Basic and acidic residues" evidence="2">
    <location>
        <begin position="1677"/>
        <end position="1700"/>
    </location>
</feature>
<keyword evidence="1" id="KW-0175">Coiled coil</keyword>
<feature type="region of interest" description="Disordered" evidence="2">
    <location>
        <begin position="1197"/>
        <end position="1220"/>
    </location>
</feature>
<feature type="region of interest" description="Disordered" evidence="2">
    <location>
        <begin position="1409"/>
        <end position="1433"/>
    </location>
</feature>
<gene>
    <name evidence="4" type="ORF">QLX08_008069</name>
</gene>
<feature type="region of interest" description="Disordered" evidence="2">
    <location>
        <begin position="2004"/>
        <end position="2296"/>
    </location>
</feature>
<feature type="compositionally biased region" description="Acidic residues" evidence="2">
    <location>
        <begin position="272"/>
        <end position="283"/>
    </location>
</feature>
<dbReference type="EMBL" id="JAWNGG020000169">
    <property type="protein sequence ID" value="KAK9298703.1"/>
    <property type="molecule type" value="Genomic_DNA"/>
</dbReference>
<sequence>MNQVFLILLILLSVFGSRGKSVLDLENNRTAATLTNNVDTQFNVSNGESIVEESSTIPSNVSQGVDGDPIESSETIAYNRYEDPSGSKLSEDNSEEESSSEEKSSSSSSSSEEEEPEGPPDHAIPYSEHEEPRNVPTRPKYSVPGEWARPPKGKEARLEFVPTKMYAQVRRTHTLRKLPRKKAIENAESEEERMNAARLRAVVRNTKVNTVYTEEGYEDSAYDHAGHARDADFHEGYARKLHDHMDLKRKAGDGGRDDHEEENEKYRRTEPEELEEFDEDDETSTASSKISDNVLANPRIVVEEGTEKLQDDLEREAEEMEKGIEISKLGKVQTTTDGEILAESRKRDGMVDRREKTRRRKPSSLGNVENTTAVSMDENVISTDRGTKITTVKVNLPEGSSGLYRHEVDDTQDPTTVSYGQLFWDYFKTRQDSLTVSPLTLESTTLNQALAQSYFVQEEATTSFPTVDPEIFRAQEVTTDGIPMDSKYSRNSGQNSESLPLDSTGLDELWRSINSNERLKTETYSDQGVPLSNFQNNLGSDEAFDRNFGTSLSGPAPNSANSRKLRYKITVRHKPIEPEKPSSPEIQSSNRELSTSNVISRPSKLIETASKKPPLPNDNYMKVLTHVRNEKNSKNSQRHHPNSLHRYNLQRSNHFSSVGDKNVLGDLTRMRPPVPQKALDHYYYNNFVARNKPEIDLTAQSNRVSFPVSQNYRPVYTDPRTYQFYVDLPQTWQIPMNRQKNAKVSFDLARGAPPLPRNDLTRQKEPIDYANGGGSRWRQVRNFSQTTNRAKRRERRFVDDDESGVSAPAKNGTSNRGAKNLSSAGRNCRQKVTRPLRVGLGLDTSQAKQKKSRYRGNGSRAVERESTAASGNEGKNDDIIKSDLRAFRYDDGKEREGSVINLERDVEGNDFKVWRNELVGREKSLDETFGSFGRRKRELKVMNLVKRQENERENLLNETSKTTEMKKENGNLIDLVTSMTIEGMSENGNVTGTIKKKREIYSETKGELEERKLDDRFKLGDKEERDSEVNEESKERAKLLDAAEKKEEGHIIVATREKKDEELKKHAELLDEAPKIAEDVINEEINARFNKDGQTNREKGNEEEEDDNEGQVEVEIPEFDYVEELTEEDQAEDTATTEATIDPEKYPFYHNERMPTPSALKYAINPQRLPAKTYGAMEFYSSRDAYKQCDEIEPDLKVLPEKEEPVADRGPETNVPRLRGLGDKLDCYKAKYFDENPFDNPLFLERQVEEPVAPAEIDSKQFASRIMMFPKEDDDQVTQKSSRRPENYRQPRKHAFTPVVLQKRRRIRYKVYPRTPQQTRRRKRPHSYTVQNSRIKYVKNRGRPLKIEKRPVASASEISSIKLSDSRPYQSQVYEDVMGTIKNLASSYQVYEITTTPASEGVTTVDDTVNEVKTNSSTNSTSSKKKERNNVSRDVKVGINTKGSVPSNHYQNRYRTYKRPRPPQNGRLRVQPMQKPVAGIRTVKRRRKIRIYKRDLSMSDDLNSARDGKLPVASIELDSQSVRMEMKDEIRGKSSNSDEGNVEYSTIESGKTVPVAKDRMNSTDVTKVIDARKRSKVSKSVAIDKDQREKPRKAVYTIKDRIRYSRPKGEYVWKVGKFSNKTESAEDKRRKEPTYNYIKRKSSSNPVLIAAQASSPSLTNRINWTESATTTEKAIELDSETVGKENREVEYKISETEDNRSNASENFNGAEQDSIGHSNEEIVNKTEAGYAVYENVNEGEATTTQKPQLSTSSAFFDLKTFLEDDPPQYAELSNENIEKSFSLNDANSNLTFISTNSSESQEEKEGEAGKGNDDDIFRQSYSSDEDSSSKTRGKARSSTESSEESSVASKESESGEHRPFFSYSSRPSSPAENYEDERYSKLGPRVNKPAFYHPPFFDYKRGSSEEMQGSDEEKKEHVFPWYRDEEDERKRGRRRYRGRANGRYEYPWERRERLEREERRRKEEKRKGLALSLDDEEEEGEEASAAKYRRNIYPRGRRRFWDRFDSDTLEDSTSDNAESSSEYRPITRYSSRYNSRNVKLPADEKSRSVGEIGRSTKKTLGDSSEGKGTLEGKETSSERKKPAYKSRGISRGTIVSESVDNSSMSASPRNKTSSDSAKSTLDNTESRMTVVEGPREIENATKREKASKKKRRPLKNAVSTKSVTWANRARQRQKPSSTTPAAFLVATTTSAPRFVRRRNQKAKDSRRENHVLNNSGNGTNGTSETGAVGQTSRGRKGSRTNEILADVPAKSHRDQELSVKSSMKQENSTVNNDRGKGPENETVEERFSDDDVSKEADEAKRTFLPVSSDERLDFKNDRIEILSDFDKTDDDYEIASVLKTDGDFTPQNRALQLREQSSREIISSVSWVSENYDF</sequence>
<feature type="region of interest" description="Disordered" evidence="2">
    <location>
        <begin position="248"/>
        <end position="292"/>
    </location>
</feature>
<feature type="region of interest" description="Disordered" evidence="2">
    <location>
        <begin position="1270"/>
        <end position="1291"/>
    </location>
</feature>
<feature type="compositionally biased region" description="Basic and acidic residues" evidence="2">
    <location>
        <begin position="345"/>
        <end position="355"/>
    </location>
</feature>
<feature type="compositionally biased region" description="Basic and acidic residues" evidence="2">
    <location>
        <begin position="1197"/>
        <end position="1211"/>
    </location>
</feature>
<feature type="region of interest" description="Disordered" evidence="2">
    <location>
        <begin position="1793"/>
        <end position="1936"/>
    </location>
</feature>
<feature type="region of interest" description="Disordered" evidence="2">
    <location>
        <begin position="1955"/>
        <end position="1989"/>
    </location>
</feature>